<keyword evidence="2" id="KW-0732">Signal</keyword>
<dbReference type="InterPro" id="IPR012854">
    <property type="entry name" value="Cu_amine_oxidase-like_N"/>
</dbReference>
<gene>
    <name evidence="4" type="ORF">ACFSUF_13980</name>
</gene>
<proteinExistence type="predicted"/>
<reference evidence="5" key="1">
    <citation type="journal article" date="2019" name="Int. J. Syst. Evol. Microbiol.">
        <title>The Global Catalogue of Microorganisms (GCM) 10K type strain sequencing project: providing services to taxonomists for standard genome sequencing and annotation.</title>
        <authorList>
            <consortium name="The Broad Institute Genomics Platform"/>
            <consortium name="The Broad Institute Genome Sequencing Center for Infectious Disease"/>
            <person name="Wu L."/>
            <person name="Ma J."/>
        </authorList>
    </citation>
    <scope>NUCLEOTIDE SEQUENCE [LARGE SCALE GENOMIC DNA]</scope>
    <source>
        <strain evidence="5">KCTC 3950</strain>
    </source>
</reference>
<feature type="chain" id="PRO_5046715850" evidence="2">
    <location>
        <begin position="22"/>
        <end position="237"/>
    </location>
</feature>
<accession>A0ABW5PF13</accession>
<feature type="region of interest" description="Disordered" evidence="1">
    <location>
        <begin position="89"/>
        <end position="112"/>
    </location>
</feature>
<protein>
    <submittedName>
        <fullName evidence="4">Stalk domain-containing protein</fullName>
    </submittedName>
</protein>
<evidence type="ECO:0000256" key="1">
    <source>
        <dbReference type="SAM" id="MobiDB-lite"/>
    </source>
</evidence>
<organism evidence="4 5">
    <name type="scientific">Paenibacillus gansuensis</name>
    <dbReference type="NCBI Taxonomy" id="306542"/>
    <lineage>
        <taxon>Bacteria</taxon>
        <taxon>Bacillati</taxon>
        <taxon>Bacillota</taxon>
        <taxon>Bacilli</taxon>
        <taxon>Bacillales</taxon>
        <taxon>Paenibacillaceae</taxon>
        <taxon>Paenibacillus</taxon>
    </lineage>
</organism>
<comment type="caution">
    <text evidence="4">The sequence shown here is derived from an EMBL/GenBank/DDBJ whole genome shotgun (WGS) entry which is preliminary data.</text>
</comment>
<keyword evidence="5" id="KW-1185">Reference proteome</keyword>
<feature type="compositionally biased region" description="Polar residues" evidence="1">
    <location>
        <begin position="94"/>
        <end position="107"/>
    </location>
</feature>
<name>A0ABW5PF13_9BACL</name>
<dbReference type="Proteomes" id="UP001597541">
    <property type="component" value="Unassembled WGS sequence"/>
</dbReference>
<dbReference type="Pfam" id="PF07833">
    <property type="entry name" value="Cu_amine_oxidN1"/>
    <property type="match status" value="1"/>
</dbReference>
<dbReference type="SUPFAM" id="SSF55383">
    <property type="entry name" value="Copper amine oxidase, domain N"/>
    <property type="match status" value="1"/>
</dbReference>
<evidence type="ECO:0000313" key="4">
    <source>
        <dbReference type="EMBL" id="MFD2613536.1"/>
    </source>
</evidence>
<sequence length="237" mass="25933">MKKQLITLTIGMMLGAAAASAVPVYGAAKQFVLTLFDKPVIVNGKVYTDKEQPILNYAGRTYIPLAKIGELTGVEYRWNAAKKQVEIGGKSSGHVEQSNPAPGSTLPQGGILKPGTVIEEEEEPGYKGHADSEDASYQIAVYEQREKLPPLMSEGWISEGMLLKIEGVLFNGTTTPYVVEFTTGASDRKKVLATLKLPDEFKTASNGDFVVSGLGIRLYYGNYFFNIEDLRKFNIIE</sequence>
<feature type="signal peptide" evidence="2">
    <location>
        <begin position="1"/>
        <end position="21"/>
    </location>
</feature>
<dbReference type="RefSeq" id="WP_377603526.1">
    <property type="nucleotide sequence ID" value="NZ_JBHUME010000008.1"/>
</dbReference>
<dbReference type="InterPro" id="IPR036582">
    <property type="entry name" value="Mao_N_sf"/>
</dbReference>
<dbReference type="EMBL" id="JBHUME010000008">
    <property type="protein sequence ID" value="MFD2613536.1"/>
    <property type="molecule type" value="Genomic_DNA"/>
</dbReference>
<feature type="domain" description="Copper amine oxidase-like N-terminal" evidence="3">
    <location>
        <begin position="42"/>
        <end position="87"/>
    </location>
</feature>
<evidence type="ECO:0000313" key="5">
    <source>
        <dbReference type="Proteomes" id="UP001597541"/>
    </source>
</evidence>
<evidence type="ECO:0000256" key="2">
    <source>
        <dbReference type="SAM" id="SignalP"/>
    </source>
</evidence>
<evidence type="ECO:0000259" key="3">
    <source>
        <dbReference type="Pfam" id="PF07833"/>
    </source>
</evidence>